<keyword evidence="5" id="KW-1185">Reference proteome</keyword>
<feature type="region of interest" description="Disordered" evidence="2">
    <location>
        <begin position="430"/>
        <end position="471"/>
    </location>
</feature>
<dbReference type="Pfam" id="PF12807">
    <property type="entry name" value="eIF3_p135"/>
    <property type="match status" value="1"/>
</dbReference>
<feature type="region of interest" description="Disordered" evidence="2">
    <location>
        <begin position="1940"/>
        <end position="2197"/>
    </location>
</feature>
<feature type="region of interest" description="Disordered" evidence="2">
    <location>
        <begin position="2785"/>
        <end position="2841"/>
    </location>
</feature>
<feature type="compositionally biased region" description="Acidic residues" evidence="2">
    <location>
        <begin position="1998"/>
        <end position="2011"/>
    </location>
</feature>
<feature type="compositionally biased region" description="Basic and acidic residues" evidence="2">
    <location>
        <begin position="1796"/>
        <end position="1806"/>
    </location>
</feature>
<feature type="compositionally biased region" description="Basic and acidic residues" evidence="2">
    <location>
        <begin position="1335"/>
        <end position="1345"/>
    </location>
</feature>
<feature type="compositionally biased region" description="Low complexity" evidence="2">
    <location>
        <begin position="2505"/>
        <end position="2527"/>
    </location>
</feature>
<dbReference type="VEuPathDB" id="ToxoDB:BESB_045150"/>
<dbReference type="InterPro" id="IPR027523">
    <property type="entry name" value="CLU_prot"/>
</dbReference>
<dbReference type="EMBL" id="NWUJ01000003">
    <property type="protein sequence ID" value="PFH36323.1"/>
    <property type="molecule type" value="Genomic_DNA"/>
</dbReference>
<feature type="compositionally biased region" description="Basic and acidic residues" evidence="2">
    <location>
        <begin position="305"/>
        <end position="341"/>
    </location>
</feature>
<feature type="compositionally biased region" description="Acidic residues" evidence="2">
    <location>
        <begin position="1815"/>
        <end position="1829"/>
    </location>
</feature>
<feature type="region of interest" description="Disordered" evidence="2">
    <location>
        <begin position="2235"/>
        <end position="2462"/>
    </location>
</feature>
<evidence type="ECO:0000313" key="5">
    <source>
        <dbReference type="Proteomes" id="UP000224006"/>
    </source>
</evidence>
<dbReference type="RefSeq" id="XP_029220332.1">
    <property type="nucleotide sequence ID" value="XM_029362966.1"/>
</dbReference>
<feature type="compositionally biased region" description="Polar residues" evidence="2">
    <location>
        <begin position="2360"/>
        <end position="2374"/>
    </location>
</feature>
<feature type="region of interest" description="Disordered" evidence="2">
    <location>
        <begin position="2475"/>
        <end position="2546"/>
    </location>
</feature>
<dbReference type="OrthoDB" id="626167at2759"/>
<feature type="region of interest" description="Disordered" evidence="2">
    <location>
        <begin position="2734"/>
        <end position="2764"/>
    </location>
</feature>
<dbReference type="CDD" id="cd15466">
    <property type="entry name" value="CLU-central"/>
    <property type="match status" value="1"/>
</dbReference>
<feature type="region of interest" description="Disordered" evidence="2">
    <location>
        <begin position="107"/>
        <end position="187"/>
    </location>
</feature>
<feature type="compositionally biased region" description="Basic and acidic residues" evidence="2">
    <location>
        <begin position="2824"/>
        <end position="2839"/>
    </location>
</feature>
<feature type="region of interest" description="Disordered" evidence="2">
    <location>
        <begin position="743"/>
        <end position="830"/>
    </location>
</feature>
<dbReference type="InterPro" id="IPR025697">
    <property type="entry name" value="CLU_dom"/>
</dbReference>
<feature type="region of interest" description="Disordered" evidence="2">
    <location>
        <begin position="1671"/>
        <end position="1875"/>
    </location>
</feature>
<feature type="compositionally biased region" description="Polar residues" evidence="2">
    <location>
        <begin position="2740"/>
        <end position="2754"/>
    </location>
</feature>
<feature type="compositionally biased region" description="Basic and acidic residues" evidence="2">
    <location>
        <begin position="1837"/>
        <end position="1846"/>
    </location>
</feature>
<feature type="compositionally biased region" description="Basic and acidic residues" evidence="2">
    <location>
        <begin position="495"/>
        <end position="513"/>
    </location>
</feature>
<feature type="compositionally biased region" description="Low complexity" evidence="2">
    <location>
        <begin position="514"/>
        <end position="536"/>
    </location>
</feature>
<sequence length="4631" mass="499747">MAPGTDDNTQNGRPAIAVMERGEDEERNAGDAAESPDAVSEDMLRSGGTAAQPETRETPEPFVVVTSYPRSSGPKSAALSIVEGGPQSCQPFFASAASLSFSFPSWSPSLARSASLGADSRRDTHEDRAVQAGPRSVSSPDGNAWEPQAEYTPARTSRARRAASQEDDLEGVPPSPERPVCAAAEAQAPGRGFALPRRHAPAALPFHRQTQNDLRLFPPTPPLSVASLPLPPSIPVAADLTDSDEEDGAPPPEALGDGVRDAGDEGSEMASNGAVCVVSAASEAGAASASCASSSRGECAAEEEEMRRAEADAPRVRVEHSGRAEAPETHARRQGSEREEYGEPQDSDADQSRDAGGDAGVSHSPSSEGVPEASREGGCDAARGTAAGAAIASEGESEIESRELDAQVQSDGGLLGEDWRDAAFVRTMARDGQGKCSLRVPSEEGRDNVERAQSAQSTEDADSADRQASSCDTKKGTLNFTLFRKRLSLSVEWRGVPEKGEDVRARSEPHDAARCASPPHSSSASSIFSFFPSSPFRGRRQPPEGSPSSPALPSVASSSFFPPLSVLPHKNFGRGESDSLPVSPSPPPSSSASSSSSYSLFPRFSASHFRFLSGESDVRSSPFAASSALFSRIPSPSKWRKGSESSPSSRQAAALVSPADSALSSSIFSFSGEFKGRKPGGQYGSPATPSPSLFYTFFTEPDSCALPRRKRGRKRVGSAPLPASGFKLQVSSRRRALSCPSFSSSAFQRKTREPEGGACRRCPTRHTDEAAPYGAQEPSIDRLTEEPRSVEADSGVAAQGGFQGAAPVERRPCRSASTPSQFSSPGRGAEKRNLSIYAGAKIGMRGAPSFGPVVATSHRGPAVGAWCTGSAEKAKLASPQNDADGRARPDASMSRVCLSGCAAEKERELWKLVEAVSVREKTREYERLSSRALASKQDKAGALAAKDAQRGKKISAIVVKKAGSLPPTTKVLFPIRAKQQELAHARGEAERRGGQHREGEARSTGGKKPAVGRLEKTLVKKAAAKERRPLPLPPLKLFALYARQELSASPSRQPVRQLAAHGEGAQTTGECAGHLRGEHKRETEGSDVREERTLRAHPEDTRTPRQAPESRAVRTLEALQRGECEAKAEAAACAAAAQESGPRGEDRHESRPERRVAESEESCQEDEREPRRPAEGHVPETSEEPAPMMDGGGQQEVEMETNAGEFEFENGTNREEEQVCGEAGASECSSDQQHQAEVEGDPEVAREALEGCLSNGDRAALTGEGLTQQEEDGEANNGDATIPRAPTLDEDSGRDEAGGDAVDEATPLLTGVAPTPAAEPFQESNGEAEVSLGVRECDPTKEGPGCEHVMGAKLGETRDAMFPGTSQRKDSLPRLASPATGSASFSAPAALSFAADSSSPSVVSPASWSLLCFDGDVESGHEGRASLCSPSTSPLLSPLSLASSAVRYPPSRGRVCRRGAASSRRRRKTDARKGEKARTSRSEKTRPSGNPRRSRASSDPERAQEGGDEKPHVGVSVEHVNEAVTEGAHHATPSLHAAACLSSCPLSLSGQSSPLACSFSSSASASSSASGASALAGASSSACPAAFAPASPSYGSISSATPAAACSSASAWPRREADALAVCGRSPRFVRVASSAAPMLSVEPLAPASQDGKSAPAAEEATIDDAAEACDATGKQPAARGEAEEASRPPSPQIVVDVSEDERADSGSPGSGVLSPPPSPFATQVVAVPSEESEDERVSSVRLECAFASISSGGSDGTPQPTASPCSLPALDIEEGEGDAESGDRLSTNINVVSSSERESADERWTGRWASTMPDADDQEDGETDDVEVSLESLRSGAEEAGERNEPFSASPGGTPGRGPSPAGDGGSDDDDEVILLTEDACEEEELELQELLVPVQTFRARTLLGEEEDLSLRASFALSKLGDDGLHLLVRDLPSSAALRAPLHSPPAAAAATPRRFAPMSRRQEAGSASQPQGAAQSGDLARRLAAVEDGGRQEADDAEEVGEENEGTDEERGSEVGLAFQVERDRGREAASQEDEETLDLSGRENTEAEGMEYRRNAFLPEDLTGAERGLRLRANDFGVERASSDREMDALTEGNISDEEAGSHDMDEEEAVPAWGSLPPLPRACPSAARHSLDSLPRTPSSSAPSSRVRRRPSLALPLPEAEGDGDSSMFITRQAETAEESWKRPAGGTEAHDGLLSFRAVEDALREPTSSAAIRPAPVALTPPPVTALSQAAAVSADSPLSYDSGQSRGEDEGGHVRELTRETARRERRESAREPGAARQWRDEAGISSLEGGQMGGARLRDRERQYADAQRATRGLSSPLRSRHAPSKKTISGGVSGAEGRGTRKRGKAEATRRNSISQRVPPQSVSSELRDRGMEGRERETERDERGQRSARLLPSSRLRSLGGGPGDAEALPPPRLRSTLTITEETDDEFQRRVGMESARKAWTNTHADGDDPFSLRRLLRGSRLRIETDEDRSDREASSASSPPVFVTPTAHGFHPSSSSGSSRASSSASSSGRPRASLAEAGSERRSPRRTRVEKREGAYGFSTRLTVEVSSDGSVAEDLRILRKFDRCEANKPRWARRQTCGEAAAAAELPKGEEFWCAREKTAEADRKRTLSFLTIATDEDEGEAARGQKSAQKSLGHITDARHFRESANSLSAAPGHELRGEKVANKPGGPRGKSATGGTKRRFDDGLASSRPGSRNPETGAAHEQEAQENAFLEDLKMHLPGGETETGNGLWTPGLSTLPTEEGDQEGDSFGDKKFEEIVHCERVQAAVSRSDNARPGLRTLASGTATKGAAGQDERARRKFKQALVAKTKRDEPGRRRRERADSDADSDALSDIIAGLKAELTRRSTYWWRSAMDAFFRSALLSSYELLGTQGAAGVLRGELPGPNAVSLLSSNWHDRLQWSFRQVVAEARSAAPESQEQLADKELLLCKELGYFTAAARAAAVVLSYAYPAGDFNSASNQEYFVSDAPESRPTRKQKLKQAAREAESDDDWERDTREVRRRQEAQRRKLGVAGCFVQVTPQNLPAVWRVYRPKFDDDKVFVFDSLVLTVVHGSRRQGVSTRSARKIYANDYKGRQAAASVIYEMNTTADLSADGGTEEFLMSDVHRRQLQFARGAEDPDFQRTDYALPVCALVDYCGQRIMVEPLMPIAPEPTNVEEELVECLRKELPFYVQQCKVRGSEFLALDAIDKIDRMVNQKFRFISKSLNLLGCPFAFGHSDFAQSCRMPRAQLWRSRVDQLCVLRNLHEFLPPTVSKGAVHPTWRLRERFVRQIFDAPLPSTASAPWSGAATEEKEFSKFTRIAKPGSGMELLETAHEALEECVQDDLVPSIEALCVNFLDSADVSHALHEQGINMRSLGLVYNQCSGSVFRDAALREMLARAAKHLFLKQVEVLVGKKVYRKVLWGELLQSAVVALFNVVLGTTEETRSFWQEQLLPEVAEVFGVDLVGSVSPRNVCLLSLFKAMEFRMGVKFEASVLRKTQSGKGEALVLQLPFTTADLCPFTSCRDLALFPHVDFIRSLVTQSADAFASAAECRPEDLRAKGSPSSLGAGVGGREGAEDAGSDVYPPSFLDLEKKKERTKAVLAGVSGLRETFSSSTLSSDDESVCPKAEGRGDKLAKDEQEDEEDRQMMNREKELAALTKRMADSSGRERQLNTHAQTLAGLRAVRGFFPQVQTVLPGSLGIIRTALGQAERFPSNADVSIETKIHQMKAGLTVANRLPMVYGTAGMASYGLDGAIRASILGVAYPCHPHCMKSFPDAPTMPPLLAQVRERVETNTAKKDRRSVLGHREERHKKQSQGGKCLVFEGFRVSLALYLTVHAMVASDIVTIGKIATQLAYVLLQHGETKQALAAADYIQSKLPDIGFLDGDARLIQLQCQVKSRKLHSMVQTYKELVPDFLSLEGPLSLRLMLMELLLAAVAFQQKQYTAVIPSGLKVYHASALTVNPNGCHWTGVAALRLIGKSLMELQCYSEAITVLEDAVRGGQRDASLPSFVTCMNRYWLAVALSKVGRFQDAKEKASEALHQLEDQLGTNHPATLSSLFLVAELDQTLGCEELVAPPLSIIDGEETLMKEFGRAACEDVGELMRYRPIGPQDLETIEKVAHDRVRAKCRQNAVKLFTSLFGRLFTGDQYLYVTEEQYRDSKIQRKQRLLAAVKHTLMVKMCDLPLPTQRILAYRLYVLCVSQSGSSFLKRLVAMDREGLFPRDDQEAENGPLGSPSSKALRGAAAQDGEGGQRSREFRDRDDALLDLDDFFMFHRATSTYGTNVVSQRNVLAATVKIDPSELPIREHGILMMTLLVFARPSPDISEVLEQCVADCRMESGLVPAAWFDRLLARIIEENGTPDDLVFFVSMLRTFYAPIQKRIFLFFLHEECGRADVNPGLLHSQAAKRELYIDTVKKLIQVRMNNARFREYTKLKKIREKNKRDKKMLKKRELEDTALIDGTDGTDIRFLEYTIESPDASDSEEFLDDTTGLVNSCVWNGVSLQNLNARLTEQLLHQEFLEKEHVRDIGALTRAARAGAKDEDLRVNVERLSAADRSLLGRGLISGRTAVRPMGRAAEISIQKFGTEGGLVVNSLPSASLAYNLDKIERIPVQEREENQVLRGVHVEGGFVP</sequence>
<dbReference type="Proteomes" id="UP000224006">
    <property type="component" value="Chromosome III"/>
</dbReference>
<feature type="region of interest" description="Disordered" evidence="2">
    <location>
        <begin position="1448"/>
        <end position="1514"/>
    </location>
</feature>
<feature type="compositionally biased region" description="Basic and acidic residues" evidence="2">
    <location>
        <begin position="1471"/>
        <end position="1486"/>
    </location>
</feature>
<protein>
    <recommendedName>
        <fullName evidence="3">Clu domain-containing protein</fullName>
    </recommendedName>
</protein>
<dbReference type="KEGG" id="bbes:BESB_045150"/>
<feature type="region of interest" description="Disordered" evidence="2">
    <location>
        <begin position="2663"/>
        <end position="2719"/>
    </location>
</feature>
<feature type="compositionally biased region" description="Low complexity" evidence="2">
    <location>
        <begin position="381"/>
        <end position="394"/>
    </location>
</feature>
<feature type="compositionally biased region" description="Low complexity" evidence="2">
    <location>
        <begin position="1940"/>
        <end position="1960"/>
    </location>
</feature>
<feature type="compositionally biased region" description="Basic and acidic residues" evidence="2">
    <location>
        <begin position="2375"/>
        <end position="2395"/>
    </location>
</feature>
<feature type="compositionally biased region" description="Basic and acidic residues" evidence="2">
    <location>
        <begin position="1073"/>
        <end position="1103"/>
    </location>
</feature>
<feature type="region of interest" description="Disordered" evidence="2">
    <location>
        <begin position="4221"/>
        <end position="4255"/>
    </location>
</feature>
<feature type="compositionally biased region" description="Low complexity" evidence="2">
    <location>
        <begin position="2397"/>
        <end position="2408"/>
    </location>
</feature>
<feature type="compositionally biased region" description="Basic and acidic residues" evidence="2">
    <location>
        <begin position="1982"/>
        <end position="1997"/>
    </location>
</feature>
<feature type="compositionally biased region" description="Basic and acidic residues" evidence="2">
    <location>
        <begin position="441"/>
        <end position="450"/>
    </location>
</feature>
<feature type="compositionally biased region" description="Low complexity" evidence="2">
    <location>
        <begin position="2138"/>
        <end position="2150"/>
    </location>
</feature>
<feature type="region of interest" description="Disordered" evidence="2">
    <location>
        <begin position="286"/>
        <end position="417"/>
    </location>
</feature>
<reference evidence="4 5" key="1">
    <citation type="submission" date="2017-09" db="EMBL/GenBank/DDBJ databases">
        <title>Genome sequencing of Besnoitia besnoiti strain Bb-Ger1.</title>
        <authorList>
            <person name="Schares G."/>
            <person name="Venepally P."/>
            <person name="Lorenzi H.A."/>
        </authorList>
    </citation>
    <scope>NUCLEOTIDE SEQUENCE [LARGE SCALE GENOMIC DNA]</scope>
    <source>
        <strain evidence="4 5">Bb-Ger1</strain>
    </source>
</reference>
<feature type="compositionally biased region" description="Low complexity" evidence="2">
    <location>
        <begin position="795"/>
        <end position="806"/>
    </location>
</feature>
<evidence type="ECO:0000256" key="1">
    <source>
        <dbReference type="ARBA" id="ARBA00022490"/>
    </source>
</evidence>
<feature type="region of interest" description="Disordered" evidence="2">
    <location>
        <begin position="982"/>
        <end position="1014"/>
    </location>
</feature>
<feature type="compositionally biased region" description="Basic and acidic residues" evidence="2">
    <location>
        <begin position="2044"/>
        <end position="2058"/>
    </location>
</feature>
<feature type="compositionally biased region" description="Basic and acidic residues" evidence="2">
    <location>
        <begin position="2253"/>
        <end position="2278"/>
    </location>
</feature>
<feature type="compositionally biased region" description="Low complexity" evidence="2">
    <location>
        <begin position="1967"/>
        <end position="1980"/>
    </location>
</feature>
<feature type="compositionally biased region" description="Polar residues" evidence="2">
    <location>
        <begin position="815"/>
        <end position="824"/>
    </location>
</feature>
<accession>A0A2A9MKW0</accession>
<feature type="compositionally biased region" description="Basic and acidic residues" evidence="2">
    <location>
        <begin position="119"/>
        <end position="129"/>
    </location>
</feature>
<evidence type="ECO:0000259" key="3">
    <source>
        <dbReference type="PROSITE" id="PS51823"/>
    </source>
</evidence>
<comment type="caution">
    <text evidence="4">The sequence shown here is derived from an EMBL/GenBank/DDBJ whole genome shotgun (WGS) entry which is preliminary data.</text>
</comment>
<feature type="compositionally biased region" description="Low complexity" evidence="2">
    <location>
        <begin position="546"/>
        <end position="555"/>
    </location>
</feature>
<feature type="compositionally biased region" description="Basic and acidic residues" evidence="2">
    <location>
        <begin position="982"/>
        <end position="1001"/>
    </location>
</feature>
<feature type="compositionally biased region" description="Basic and acidic residues" evidence="2">
    <location>
        <begin position="779"/>
        <end position="791"/>
    </location>
</feature>
<keyword evidence="1" id="KW-0963">Cytoplasm</keyword>
<dbReference type="PROSITE" id="PS51823">
    <property type="entry name" value="CLU"/>
    <property type="match status" value="1"/>
</dbReference>
<dbReference type="SUPFAM" id="SSF48452">
    <property type="entry name" value="TPR-like"/>
    <property type="match status" value="1"/>
</dbReference>
<feature type="region of interest" description="Disordered" evidence="2">
    <location>
        <begin position="3554"/>
        <end position="3580"/>
    </location>
</feature>
<feature type="compositionally biased region" description="Acidic residues" evidence="2">
    <location>
        <begin position="2099"/>
        <end position="2114"/>
    </location>
</feature>
<organism evidence="4 5">
    <name type="scientific">Besnoitia besnoiti</name>
    <name type="common">Apicomplexan protozoan</name>
    <dbReference type="NCBI Taxonomy" id="94643"/>
    <lineage>
        <taxon>Eukaryota</taxon>
        <taxon>Sar</taxon>
        <taxon>Alveolata</taxon>
        <taxon>Apicomplexa</taxon>
        <taxon>Conoidasida</taxon>
        <taxon>Coccidia</taxon>
        <taxon>Eucoccidiorida</taxon>
        <taxon>Eimeriorina</taxon>
        <taxon>Sarcocystidae</taxon>
        <taxon>Besnoitia</taxon>
    </lineage>
</organism>
<feature type="compositionally biased region" description="Polar residues" evidence="2">
    <location>
        <begin position="1"/>
        <end position="12"/>
    </location>
</feature>
<feature type="compositionally biased region" description="Basic and acidic residues" evidence="2">
    <location>
        <begin position="1168"/>
        <end position="1180"/>
    </location>
</feature>
<gene>
    <name evidence="4" type="ORF">BESB_045150</name>
</gene>
<feature type="compositionally biased region" description="Basic and acidic residues" evidence="2">
    <location>
        <begin position="3625"/>
        <end position="3635"/>
    </location>
</feature>
<feature type="compositionally biased region" description="Polar residues" evidence="2">
    <location>
        <begin position="1785"/>
        <end position="1795"/>
    </location>
</feature>
<dbReference type="InterPro" id="IPR033646">
    <property type="entry name" value="CLU-central"/>
</dbReference>
<feature type="compositionally biased region" description="Acidic residues" evidence="2">
    <location>
        <begin position="1772"/>
        <end position="1781"/>
    </location>
</feature>
<feature type="compositionally biased region" description="Basic and acidic residues" evidence="2">
    <location>
        <begin position="2071"/>
        <end position="2092"/>
    </location>
</feature>
<feature type="region of interest" description="Disordered" evidence="2">
    <location>
        <begin position="1048"/>
        <end position="1112"/>
    </location>
</feature>
<dbReference type="GeneID" id="40309445"/>
<feature type="compositionally biased region" description="Basic and acidic residues" evidence="2">
    <location>
        <begin position="2475"/>
        <end position="2486"/>
    </location>
</feature>
<feature type="region of interest" description="Disordered" evidence="2">
    <location>
        <begin position="1135"/>
        <end position="1345"/>
    </location>
</feature>
<proteinExistence type="predicted"/>
<feature type="compositionally biased region" description="Basic and acidic residues" evidence="2">
    <location>
        <begin position="1496"/>
        <end position="1512"/>
    </location>
</feature>
<feature type="compositionally biased region" description="Basic and acidic residues" evidence="2">
    <location>
        <begin position="2024"/>
        <end position="2033"/>
    </location>
</feature>
<feature type="compositionally biased region" description="Low complexity" evidence="2">
    <location>
        <begin position="1849"/>
        <end position="1863"/>
    </location>
</feature>
<feature type="region of interest" description="Disordered" evidence="2">
    <location>
        <begin position="213"/>
        <end position="269"/>
    </location>
</feature>
<dbReference type="PANTHER" id="PTHR12601">
    <property type="entry name" value="EUKARYOTIC TRANSLATION INITIATION FACTOR 3 SUBUNIT EIF-3"/>
    <property type="match status" value="1"/>
</dbReference>
<feature type="compositionally biased region" description="Low complexity" evidence="2">
    <location>
        <begin position="286"/>
        <end position="298"/>
    </location>
</feature>
<feature type="region of interest" description="Disordered" evidence="2">
    <location>
        <begin position="3610"/>
        <end position="3644"/>
    </location>
</feature>
<feature type="region of interest" description="Disordered" evidence="2">
    <location>
        <begin position="494"/>
        <end position="555"/>
    </location>
</feature>
<dbReference type="InterPro" id="IPR011990">
    <property type="entry name" value="TPR-like_helical_dom_sf"/>
</dbReference>
<dbReference type="Gene3D" id="1.25.40.10">
    <property type="entry name" value="Tetratricopeptide repeat domain"/>
    <property type="match status" value="1"/>
</dbReference>
<feature type="compositionally biased region" description="Basic and acidic residues" evidence="2">
    <location>
        <begin position="1142"/>
        <end position="1158"/>
    </location>
</feature>
<feature type="region of interest" description="Disordered" evidence="2">
    <location>
        <begin position="1360"/>
        <end position="1383"/>
    </location>
</feature>
<feature type="compositionally biased region" description="Basic and acidic residues" evidence="2">
    <location>
        <begin position="2437"/>
        <end position="2448"/>
    </location>
</feature>
<feature type="region of interest" description="Disordered" evidence="2">
    <location>
        <begin position="569"/>
        <end position="597"/>
    </location>
</feature>
<feature type="region of interest" description="Disordered" evidence="2">
    <location>
        <begin position="2981"/>
        <end position="3013"/>
    </location>
</feature>
<feature type="region of interest" description="Disordered" evidence="2">
    <location>
        <begin position="1"/>
        <end position="89"/>
    </location>
</feature>
<evidence type="ECO:0000256" key="2">
    <source>
        <dbReference type="SAM" id="MobiDB-lite"/>
    </source>
</evidence>
<feature type="domain" description="Clu" evidence="3">
    <location>
        <begin position="2884"/>
        <end position="3271"/>
    </location>
</feature>
<feature type="compositionally biased region" description="Polar residues" evidence="2">
    <location>
        <begin position="1749"/>
        <end position="1765"/>
    </location>
</feature>
<name>A0A2A9MKW0_BESBE</name>
<evidence type="ECO:0000313" key="4">
    <source>
        <dbReference type="EMBL" id="PFH36323.1"/>
    </source>
</evidence>